<evidence type="ECO:0000259" key="2">
    <source>
        <dbReference type="PROSITE" id="PS50172"/>
    </source>
</evidence>
<keyword evidence="5" id="KW-1185">Reference proteome</keyword>
<dbReference type="CDD" id="cd00027">
    <property type="entry name" value="BRCT"/>
    <property type="match status" value="1"/>
</dbReference>
<dbReference type="InterPro" id="IPR036420">
    <property type="entry name" value="BRCT_dom_sf"/>
</dbReference>
<protein>
    <submittedName>
        <fullName evidence="4">Uncharacterized protein</fullName>
    </submittedName>
</protein>
<evidence type="ECO:0000256" key="1">
    <source>
        <dbReference type="SAM" id="MobiDB-lite"/>
    </source>
</evidence>
<accession>A0A2T2NL74</accession>
<feature type="domain" description="WGR" evidence="3">
    <location>
        <begin position="244"/>
        <end position="386"/>
    </location>
</feature>
<dbReference type="Proteomes" id="UP000240883">
    <property type="component" value="Unassembled WGS sequence"/>
</dbReference>
<dbReference type="OrthoDB" id="342264at2759"/>
<evidence type="ECO:0000259" key="3">
    <source>
        <dbReference type="PROSITE" id="PS51977"/>
    </source>
</evidence>
<dbReference type="PROSITE" id="PS50172">
    <property type="entry name" value="BRCT"/>
    <property type="match status" value="1"/>
</dbReference>
<gene>
    <name evidence="4" type="ORF">BS50DRAFT_635337</name>
</gene>
<evidence type="ECO:0000313" key="5">
    <source>
        <dbReference type="Proteomes" id="UP000240883"/>
    </source>
</evidence>
<dbReference type="PROSITE" id="PS51977">
    <property type="entry name" value="WGR"/>
    <property type="match status" value="1"/>
</dbReference>
<reference evidence="4 5" key="1">
    <citation type="journal article" date="2018" name="Front. Microbiol.">
        <title>Genome-Wide Analysis of Corynespora cassiicola Leaf Fall Disease Putative Effectors.</title>
        <authorList>
            <person name="Lopez D."/>
            <person name="Ribeiro S."/>
            <person name="Label P."/>
            <person name="Fumanal B."/>
            <person name="Venisse J.S."/>
            <person name="Kohler A."/>
            <person name="de Oliveira R.R."/>
            <person name="Labutti K."/>
            <person name="Lipzen A."/>
            <person name="Lail K."/>
            <person name="Bauer D."/>
            <person name="Ohm R.A."/>
            <person name="Barry K.W."/>
            <person name="Spatafora J."/>
            <person name="Grigoriev I.V."/>
            <person name="Martin F.M."/>
            <person name="Pujade-Renaud V."/>
        </authorList>
    </citation>
    <scope>NUCLEOTIDE SEQUENCE [LARGE SCALE GENOMIC DNA]</scope>
    <source>
        <strain evidence="4 5">Philippines</strain>
    </source>
</reference>
<dbReference type="InterPro" id="IPR001357">
    <property type="entry name" value="BRCT_dom"/>
</dbReference>
<dbReference type="SUPFAM" id="SSF52113">
    <property type="entry name" value="BRCT domain"/>
    <property type="match status" value="1"/>
</dbReference>
<dbReference type="Gene3D" id="3.40.50.10190">
    <property type="entry name" value="BRCT domain"/>
    <property type="match status" value="1"/>
</dbReference>
<sequence length="535" mass="58723">MAVLSRQVISATGNFGHGKSNDQLRRWVDANGGQWMPKPGDGLTHLICSESDWKRKVPAVQEALKLEASIVSYDWLEDSLQKRKKLAEAKYTWEAVKKKQRTDRAIKKMSKSYDTDKFNKGAALAEEETGSGTSSRKQGFFASAIEDLEQRRKAREAEVQAKREACATQSAIEEAKPDTSSESQASTHSEPQTQPQPVLDPKAKLASPPRKKKTPPSKPSMSPPSAPEADAPEGGPKAEKLTDLYHIYLDRTGFEYNIMLLRTNLHANSSSRYNIRLYESNYKPHVYCTFARYAPPGSTEWSSTSTLPSTTPPSAPTNPEAQRLNALIAPAPEYPSQNAPWRSLLAPQNSSYATAFTAFRDAFASLTLLTWEERIDPSLRLQKARAEFFGLEPFIWIKPPLGTSFGVVPPSAALLGPQSEANALAMGIKRPDGGFEVPWLARGLPGSKVGLCKEGRMGGLVERERERRALEIAGAAREMGKGGGVVKKRANFNRPLFNGVNGRPAVEEYVVDNSPAVQGVKGVKGMMKTKFGFGK</sequence>
<feature type="compositionally biased region" description="Basic and acidic residues" evidence="1">
    <location>
        <begin position="155"/>
        <end position="165"/>
    </location>
</feature>
<feature type="compositionally biased region" description="Low complexity" evidence="1">
    <location>
        <begin position="299"/>
        <end position="309"/>
    </location>
</feature>
<evidence type="ECO:0000313" key="4">
    <source>
        <dbReference type="EMBL" id="PSN66185.1"/>
    </source>
</evidence>
<feature type="domain" description="BRCT" evidence="2">
    <location>
        <begin position="1"/>
        <end position="93"/>
    </location>
</feature>
<dbReference type="STRING" id="1448308.A0A2T2NL74"/>
<dbReference type="InterPro" id="IPR008893">
    <property type="entry name" value="WGR_domain"/>
</dbReference>
<feature type="compositionally biased region" description="Pro residues" evidence="1">
    <location>
        <begin position="216"/>
        <end position="226"/>
    </location>
</feature>
<dbReference type="SUPFAM" id="SSF142921">
    <property type="entry name" value="WGR domain-like"/>
    <property type="match status" value="1"/>
</dbReference>
<dbReference type="InterPro" id="IPR036930">
    <property type="entry name" value="WGR_dom_sf"/>
</dbReference>
<feature type="compositionally biased region" description="Polar residues" evidence="1">
    <location>
        <begin position="180"/>
        <end position="196"/>
    </location>
</feature>
<name>A0A2T2NL74_CORCC</name>
<dbReference type="AlphaFoldDB" id="A0A2T2NL74"/>
<feature type="region of interest" description="Disordered" evidence="1">
    <location>
        <begin position="299"/>
        <end position="318"/>
    </location>
</feature>
<organism evidence="4 5">
    <name type="scientific">Corynespora cassiicola Philippines</name>
    <dbReference type="NCBI Taxonomy" id="1448308"/>
    <lineage>
        <taxon>Eukaryota</taxon>
        <taxon>Fungi</taxon>
        <taxon>Dikarya</taxon>
        <taxon>Ascomycota</taxon>
        <taxon>Pezizomycotina</taxon>
        <taxon>Dothideomycetes</taxon>
        <taxon>Pleosporomycetidae</taxon>
        <taxon>Pleosporales</taxon>
        <taxon>Corynesporascaceae</taxon>
        <taxon>Corynespora</taxon>
    </lineage>
</organism>
<proteinExistence type="predicted"/>
<dbReference type="EMBL" id="KZ678136">
    <property type="protein sequence ID" value="PSN66185.1"/>
    <property type="molecule type" value="Genomic_DNA"/>
</dbReference>
<feature type="region of interest" description="Disordered" evidence="1">
    <location>
        <begin position="155"/>
        <end position="237"/>
    </location>
</feature>